<dbReference type="FunFam" id="3.40.50.300:FF:000011">
    <property type="entry name" value="Putative ABC transporter ATP-binding component"/>
    <property type="match status" value="1"/>
</dbReference>
<dbReference type="InterPro" id="IPR037118">
    <property type="entry name" value="Val-tRNA_synth_C_sf"/>
</dbReference>
<keyword evidence="9" id="KW-1185">Reference proteome</keyword>
<dbReference type="Pfam" id="PF12848">
    <property type="entry name" value="ABC_tran_Xtn"/>
    <property type="match status" value="1"/>
</dbReference>
<dbReference type="InterPro" id="IPR032781">
    <property type="entry name" value="ABC_tran_Xtn"/>
</dbReference>
<dbReference type="RefSeq" id="WP_103922144.1">
    <property type="nucleotide sequence ID" value="NZ_FMSV02000553.1"/>
</dbReference>
<dbReference type="PROSITE" id="PS00211">
    <property type="entry name" value="ABC_TRANSPORTER_1"/>
    <property type="match status" value="2"/>
</dbReference>
<protein>
    <recommendedName>
        <fullName evidence="5">Probable ATP-binding protein YheS</fullName>
    </recommendedName>
</protein>
<keyword evidence="2" id="KW-0547">Nucleotide-binding</keyword>
<dbReference type="PROSITE" id="PS50893">
    <property type="entry name" value="ABC_TRANSPORTER_2"/>
    <property type="match status" value="2"/>
</dbReference>
<evidence type="ECO:0000256" key="4">
    <source>
        <dbReference type="ARBA" id="ARBA00061571"/>
    </source>
</evidence>
<dbReference type="InterPro" id="IPR050611">
    <property type="entry name" value="ABCF"/>
</dbReference>
<dbReference type="InterPro" id="IPR032524">
    <property type="entry name" value="ABC_tran_C"/>
</dbReference>
<organism evidence="8 9">
    <name type="scientific">Candidatus Venteria ishoeyi</name>
    <dbReference type="NCBI Taxonomy" id="1899563"/>
    <lineage>
        <taxon>Bacteria</taxon>
        <taxon>Pseudomonadati</taxon>
        <taxon>Pseudomonadota</taxon>
        <taxon>Gammaproteobacteria</taxon>
        <taxon>Thiotrichales</taxon>
        <taxon>Thiotrichaceae</taxon>
        <taxon>Venteria</taxon>
    </lineage>
</organism>
<evidence type="ECO:0000313" key="9">
    <source>
        <dbReference type="Proteomes" id="UP000236724"/>
    </source>
</evidence>
<dbReference type="InterPro" id="IPR003439">
    <property type="entry name" value="ABC_transporter-like_ATP-bd"/>
</dbReference>
<name>A0A1H6FGR8_9GAMM</name>
<evidence type="ECO:0000313" key="8">
    <source>
        <dbReference type="EMBL" id="SEH08621.1"/>
    </source>
</evidence>
<sequence length="626" mass="70998">MIAFQELSLQRGYKPLLQDVNLRIYPGWKVGITGANGSGKSSVFSLLLGELQADSGNLQLPSNWVIAHVAQETPALERSALDYVLDGDVELRDLEKQLAQATQTDDGMKSAQLHEQLAHIDAYSAHARAGRLLHGLGFSEAQHQHAVKQFSGGWRMRLNLARALKCRSDLLLLDEPTNHLDLDALLWFEQWLKNYRGTLLLISHDRDFLDNTVDQIAWLHQLNIHLYAGNYSAFERQRGEQLLQQQAAFDKQQRQKAHLQQFIDRFRAKATKAKQAQSRIKALEKMETIQAAHIDSPFGFQFKPPETCPNPLFTLEQADAGYGDEPILKNLNLRMPPGARIGLLGANGAGKSTFIQLLAGDLAPMQGKLEAHSGLKIGYFAQHQLEHLHLQSTPLEHLQRLDKQATEQQLRDFLGGFGFPGDRATEIVAPFSGGEKARLALALLVWQKPNLLLLDEPTNHLDLEMRHALGVALQAYAGALLIISHDRHLLKITTDQLYLVANQKLEIFDGDLDDYRQWLLQESRQQNQANTTANPQAQDKQTRVKQNKQLRAQRKQLENQVKKLEREIEKLTIEKEKLENTLADPALYEDREKAQKYADKREHISVELEALEETWLEIHDQLETLE</sequence>
<dbReference type="PANTHER" id="PTHR19211:SF14">
    <property type="entry name" value="ATP-BINDING CASSETTE SUB-FAMILY F MEMBER 1"/>
    <property type="match status" value="1"/>
</dbReference>
<accession>A0A1H6FGR8</accession>
<evidence type="ECO:0000256" key="5">
    <source>
        <dbReference type="ARBA" id="ARBA00069073"/>
    </source>
</evidence>
<keyword evidence="6" id="KW-0175">Coiled coil</keyword>
<dbReference type="GO" id="GO:0003677">
    <property type="term" value="F:DNA binding"/>
    <property type="evidence" value="ECO:0007669"/>
    <property type="project" value="InterPro"/>
</dbReference>
<dbReference type="InterPro" id="IPR027417">
    <property type="entry name" value="P-loop_NTPase"/>
</dbReference>
<reference evidence="8 9" key="1">
    <citation type="submission" date="2016-10" db="EMBL/GenBank/DDBJ databases">
        <authorList>
            <person name="de Groot N.N."/>
        </authorList>
    </citation>
    <scope>NUCLEOTIDE SEQUENCE [LARGE SCALE GENOMIC DNA]</scope>
    <source>
        <strain evidence="8">MBHS1</strain>
    </source>
</reference>
<dbReference type="Pfam" id="PF16326">
    <property type="entry name" value="ABC_tran_CTD"/>
    <property type="match status" value="1"/>
</dbReference>
<dbReference type="InterPro" id="IPR017871">
    <property type="entry name" value="ABC_transporter-like_CS"/>
</dbReference>
<dbReference type="Gene3D" id="1.10.287.380">
    <property type="entry name" value="Valyl-tRNA synthetase, C-terminal domain"/>
    <property type="match status" value="1"/>
</dbReference>
<dbReference type="GO" id="GO:0016887">
    <property type="term" value="F:ATP hydrolysis activity"/>
    <property type="evidence" value="ECO:0007669"/>
    <property type="project" value="InterPro"/>
</dbReference>
<dbReference type="AlphaFoldDB" id="A0A1H6FGR8"/>
<dbReference type="GO" id="GO:0005524">
    <property type="term" value="F:ATP binding"/>
    <property type="evidence" value="ECO:0007669"/>
    <property type="project" value="UniProtKB-KW"/>
</dbReference>
<evidence type="ECO:0000256" key="3">
    <source>
        <dbReference type="ARBA" id="ARBA00022840"/>
    </source>
</evidence>
<dbReference type="Gene3D" id="3.40.50.300">
    <property type="entry name" value="P-loop containing nucleotide triphosphate hydrolases"/>
    <property type="match status" value="2"/>
</dbReference>
<dbReference type="SMART" id="SM00382">
    <property type="entry name" value="AAA"/>
    <property type="match status" value="2"/>
</dbReference>
<keyword evidence="1" id="KW-0677">Repeat</keyword>
<dbReference type="EMBL" id="FMSV02000553">
    <property type="protein sequence ID" value="SEH08621.1"/>
    <property type="molecule type" value="Genomic_DNA"/>
</dbReference>
<dbReference type="Proteomes" id="UP000236724">
    <property type="component" value="Unassembled WGS sequence"/>
</dbReference>
<dbReference type="SUPFAM" id="SSF52540">
    <property type="entry name" value="P-loop containing nucleoside triphosphate hydrolases"/>
    <property type="match status" value="2"/>
</dbReference>
<dbReference type="CDD" id="cd03221">
    <property type="entry name" value="ABCF_EF-3"/>
    <property type="match status" value="2"/>
</dbReference>
<gene>
    <name evidence="8" type="primary">yheS</name>
    <name evidence="8" type="ORF">MBHS_04513</name>
</gene>
<feature type="domain" description="ABC transporter" evidence="7">
    <location>
        <begin position="313"/>
        <end position="527"/>
    </location>
</feature>
<feature type="domain" description="ABC transporter" evidence="7">
    <location>
        <begin position="2"/>
        <end position="246"/>
    </location>
</feature>
<dbReference type="FunFam" id="3.40.50.300:FF:002053">
    <property type="entry name" value="ABC transporter ATP-binding protein"/>
    <property type="match status" value="1"/>
</dbReference>
<dbReference type="Pfam" id="PF00005">
    <property type="entry name" value="ABC_tran"/>
    <property type="match status" value="2"/>
</dbReference>
<dbReference type="PANTHER" id="PTHR19211">
    <property type="entry name" value="ATP-BINDING TRANSPORT PROTEIN-RELATED"/>
    <property type="match status" value="1"/>
</dbReference>
<keyword evidence="3 8" id="KW-0067">ATP-binding</keyword>
<evidence type="ECO:0000256" key="2">
    <source>
        <dbReference type="ARBA" id="ARBA00022741"/>
    </source>
</evidence>
<evidence type="ECO:0000259" key="7">
    <source>
        <dbReference type="PROSITE" id="PS50893"/>
    </source>
</evidence>
<feature type="coiled-coil region" evidence="6">
    <location>
        <begin position="540"/>
        <end position="614"/>
    </location>
</feature>
<comment type="similarity">
    <text evidence="4">Belongs to the ABC transporter superfamily. ABCF family. YheS subfamily.</text>
</comment>
<evidence type="ECO:0000256" key="6">
    <source>
        <dbReference type="SAM" id="Coils"/>
    </source>
</evidence>
<dbReference type="OrthoDB" id="9762051at2"/>
<proteinExistence type="inferred from homology"/>
<evidence type="ECO:0000256" key="1">
    <source>
        <dbReference type="ARBA" id="ARBA00022737"/>
    </source>
</evidence>
<dbReference type="InterPro" id="IPR003593">
    <property type="entry name" value="AAA+_ATPase"/>
</dbReference>